<protein>
    <recommendedName>
        <fullName evidence="2">EamA domain-containing protein</fullName>
    </recommendedName>
</protein>
<dbReference type="EMBL" id="PFBO01000057">
    <property type="protein sequence ID" value="PIT90487.1"/>
    <property type="molecule type" value="Genomic_DNA"/>
</dbReference>
<gene>
    <name evidence="3" type="ORF">COU22_01880</name>
</gene>
<reference evidence="4" key="1">
    <citation type="submission" date="2017-09" db="EMBL/GenBank/DDBJ databases">
        <title>Depth-based differentiation of microbial function through sediment-hosted aquifers and enrichment of novel symbionts in the deep terrestrial subsurface.</title>
        <authorList>
            <person name="Probst A.J."/>
            <person name="Ladd B."/>
            <person name="Jarett J.K."/>
            <person name="Geller-Mcgrath D.E."/>
            <person name="Sieber C.M.K."/>
            <person name="Emerson J.B."/>
            <person name="Anantharaman K."/>
            <person name="Thomas B.C."/>
            <person name="Malmstrom R."/>
            <person name="Stieglmeier M."/>
            <person name="Klingl A."/>
            <person name="Woyke T."/>
            <person name="Ryan C.M."/>
            <person name="Banfield J.F."/>
        </authorList>
    </citation>
    <scope>NUCLEOTIDE SEQUENCE [LARGE SCALE GENOMIC DNA]</scope>
</reference>
<dbReference type="InterPro" id="IPR037185">
    <property type="entry name" value="EmrE-like"/>
</dbReference>
<proteinExistence type="predicted"/>
<evidence type="ECO:0000256" key="1">
    <source>
        <dbReference type="SAM" id="Phobius"/>
    </source>
</evidence>
<sequence>MWFFIATVAFFFLALASVIDKFLLTKTKIVPVSFAFFISLGGLLTTILLIFEKNFFFPQAWLLEVVLGGLTYFFGLYFMFKAVAVSEISKSNPLIVSLTPIAAFLLSWSLGLDLLKPAKILGVILIIIGSYYLSQVGSKNTRINKKAWLYIIIAGLLLGATNVYSKIAYDNLPFINALVWLRWSSFVIGVIFVSLIGKWPEIFFKN</sequence>
<feature type="transmembrane region" description="Helical" evidence="1">
    <location>
        <begin position="32"/>
        <end position="51"/>
    </location>
</feature>
<keyword evidence="1" id="KW-1133">Transmembrane helix</keyword>
<dbReference type="Pfam" id="PF00892">
    <property type="entry name" value="EamA"/>
    <property type="match status" value="1"/>
</dbReference>
<evidence type="ECO:0000259" key="2">
    <source>
        <dbReference type="Pfam" id="PF00892"/>
    </source>
</evidence>
<dbReference type="Proteomes" id="UP000230543">
    <property type="component" value="Unassembled WGS sequence"/>
</dbReference>
<evidence type="ECO:0000313" key="3">
    <source>
        <dbReference type="EMBL" id="PIT90487.1"/>
    </source>
</evidence>
<feature type="transmembrane region" description="Helical" evidence="1">
    <location>
        <begin position="147"/>
        <end position="165"/>
    </location>
</feature>
<feature type="transmembrane region" description="Helical" evidence="1">
    <location>
        <begin position="177"/>
        <end position="197"/>
    </location>
</feature>
<dbReference type="GO" id="GO:0016020">
    <property type="term" value="C:membrane"/>
    <property type="evidence" value="ECO:0007669"/>
    <property type="project" value="InterPro"/>
</dbReference>
<name>A0A2M6WCH0_9BACT</name>
<keyword evidence="1" id="KW-0812">Transmembrane</keyword>
<dbReference type="AlphaFoldDB" id="A0A2M6WCH0"/>
<dbReference type="InterPro" id="IPR000620">
    <property type="entry name" value="EamA_dom"/>
</dbReference>
<organism evidence="3 4">
    <name type="scientific">Candidatus Komeilibacteria bacterium CG10_big_fil_rev_8_21_14_0_10_41_13</name>
    <dbReference type="NCBI Taxonomy" id="1974476"/>
    <lineage>
        <taxon>Bacteria</taxon>
        <taxon>Candidatus Komeiliibacteriota</taxon>
    </lineage>
</organism>
<feature type="transmembrane region" description="Helical" evidence="1">
    <location>
        <begin position="118"/>
        <end position="135"/>
    </location>
</feature>
<comment type="caution">
    <text evidence="3">The sequence shown here is derived from an EMBL/GenBank/DDBJ whole genome shotgun (WGS) entry which is preliminary data.</text>
</comment>
<accession>A0A2M6WCH0</accession>
<dbReference type="SUPFAM" id="SSF103481">
    <property type="entry name" value="Multidrug resistance efflux transporter EmrE"/>
    <property type="match status" value="1"/>
</dbReference>
<feature type="transmembrane region" description="Helical" evidence="1">
    <location>
        <begin position="60"/>
        <end position="80"/>
    </location>
</feature>
<keyword evidence="1" id="KW-0472">Membrane</keyword>
<evidence type="ECO:0000313" key="4">
    <source>
        <dbReference type="Proteomes" id="UP000230543"/>
    </source>
</evidence>
<feature type="transmembrane region" description="Helical" evidence="1">
    <location>
        <begin position="92"/>
        <end position="111"/>
    </location>
</feature>
<feature type="domain" description="EamA" evidence="2">
    <location>
        <begin position="2"/>
        <end position="134"/>
    </location>
</feature>
<feature type="non-terminal residue" evidence="3">
    <location>
        <position position="206"/>
    </location>
</feature>